<comment type="caution">
    <text evidence="1">The sequence shown here is derived from an EMBL/GenBank/DDBJ whole genome shotgun (WGS) entry which is preliminary data.</text>
</comment>
<sequence length="167" mass="18517">MLSPRHLLFFFVDITDFELGIIVQRQGPVYGMPQAPVVLGFKFPYWCQSLISDLGAWATAHPFLDYCEVSTGGVKATGAAFHHTGWKKSAAVTGIEGQGCIKQPDKVEEILARMRMESAKPGKEWLCQKIAEEMEELHSECQTGEASGALEDARITGAEQEMLQKKR</sequence>
<dbReference type="Proteomes" id="UP001066276">
    <property type="component" value="Chromosome 3_1"/>
</dbReference>
<dbReference type="EMBL" id="JANPWB010000005">
    <property type="protein sequence ID" value="KAJ1184846.1"/>
    <property type="molecule type" value="Genomic_DNA"/>
</dbReference>
<dbReference type="AlphaFoldDB" id="A0AAV7U865"/>
<reference evidence="1" key="1">
    <citation type="journal article" date="2022" name="bioRxiv">
        <title>Sequencing and chromosome-scale assembly of the giantPleurodeles waltlgenome.</title>
        <authorList>
            <person name="Brown T."/>
            <person name="Elewa A."/>
            <person name="Iarovenko S."/>
            <person name="Subramanian E."/>
            <person name="Araus A.J."/>
            <person name="Petzold A."/>
            <person name="Susuki M."/>
            <person name="Suzuki K.-i.T."/>
            <person name="Hayashi T."/>
            <person name="Toyoda A."/>
            <person name="Oliveira C."/>
            <person name="Osipova E."/>
            <person name="Leigh N.D."/>
            <person name="Simon A."/>
            <person name="Yun M.H."/>
        </authorList>
    </citation>
    <scope>NUCLEOTIDE SEQUENCE</scope>
    <source>
        <strain evidence="1">20211129_DDA</strain>
        <tissue evidence="1">Liver</tissue>
    </source>
</reference>
<accession>A0AAV7U865</accession>
<name>A0AAV7U865_PLEWA</name>
<keyword evidence="2" id="KW-1185">Reference proteome</keyword>
<evidence type="ECO:0000313" key="2">
    <source>
        <dbReference type="Proteomes" id="UP001066276"/>
    </source>
</evidence>
<gene>
    <name evidence="1" type="ORF">NDU88_001643</name>
</gene>
<organism evidence="1 2">
    <name type="scientific">Pleurodeles waltl</name>
    <name type="common">Iberian ribbed newt</name>
    <dbReference type="NCBI Taxonomy" id="8319"/>
    <lineage>
        <taxon>Eukaryota</taxon>
        <taxon>Metazoa</taxon>
        <taxon>Chordata</taxon>
        <taxon>Craniata</taxon>
        <taxon>Vertebrata</taxon>
        <taxon>Euteleostomi</taxon>
        <taxon>Amphibia</taxon>
        <taxon>Batrachia</taxon>
        <taxon>Caudata</taxon>
        <taxon>Salamandroidea</taxon>
        <taxon>Salamandridae</taxon>
        <taxon>Pleurodelinae</taxon>
        <taxon>Pleurodeles</taxon>
    </lineage>
</organism>
<protein>
    <submittedName>
        <fullName evidence="1">Uncharacterized protein</fullName>
    </submittedName>
</protein>
<proteinExistence type="predicted"/>
<evidence type="ECO:0000313" key="1">
    <source>
        <dbReference type="EMBL" id="KAJ1184846.1"/>
    </source>
</evidence>